<name>A0A653AIY2_9BACT</name>
<gene>
    <name evidence="1" type="ORF">TRIP_D440055</name>
</gene>
<dbReference type="AlphaFoldDB" id="A0A653AIY2"/>
<proteinExistence type="predicted"/>
<dbReference type="EMBL" id="UPXZ01000039">
    <property type="protein sequence ID" value="VBB48037.1"/>
    <property type="molecule type" value="Genomic_DNA"/>
</dbReference>
<reference evidence="1" key="1">
    <citation type="submission" date="2018-07" db="EMBL/GenBank/DDBJ databases">
        <authorList>
            <consortium name="Genoscope - CEA"/>
            <person name="William W."/>
        </authorList>
    </citation>
    <scope>NUCLEOTIDE SEQUENCE</scope>
    <source>
        <strain evidence="1">IK1</strain>
    </source>
</reference>
<organism evidence="1">
    <name type="scientific">uncultured Paludibacter sp</name>
    <dbReference type="NCBI Taxonomy" id="497635"/>
    <lineage>
        <taxon>Bacteria</taxon>
        <taxon>Pseudomonadati</taxon>
        <taxon>Bacteroidota</taxon>
        <taxon>Bacteroidia</taxon>
        <taxon>Bacteroidales</taxon>
        <taxon>Paludibacteraceae</taxon>
        <taxon>Paludibacter</taxon>
        <taxon>environmental samples</taxon>
    </lineage>
</organism>
<protein>
    <submittedName>
        <fullName evidence="1">Uncharacterized protein</fullName>
    </submittedName>
</protein>
<accession>A0A653AIY2</accession>
<evidence type="ECO:0000313" key="1">
    <source>
        <dbReference type="EMBL" id="VBB48037.1"/>
    </source>
</evidence>
<sequence length="47" mass="5163">MVALVLLLLENLSEDKHVESLLFPCLDEGSTPSSSTKLTKLNIHPKT</sequence>